<dbReference type="EMBL" id="ACEB01000006">
    <property type="protein sequence ID" value="EEG27746.1"/>
    <property type="molecule type" value="Genomic_DNA"/>
</dbReference>
<dbReference type="HOGENOM" id="CLU_3060608_0_0_11"/>
<protein>
    <submittedName>
        <fullName evidence="1">Uncharacterized protein</fullName>
    </submittedName>
</protein>
<accession>C0E0U9</accession>
<sequence length="53" mass="6093">MLPEKHSFDEMPDRSGLASQQYQMLAVHSYPYLACPSWNALEMLKVGKYQNTS</sequence>
<name>C0E0U9_9CORY</name>
<dbReference type="Proteomes" id="UP000006247">
    <property type="component" value="Unassembled WGS sequence"/>
</dbReference>
<organism evidence="1 2">
    <name type="scientific">Corynebacterium matruchotii ATCC 33806</name>
    <dbReference type="NCBI Taxonomy" id="566549"/>
    <lineage>
        <taxon>Bacteria</taxon>
        <taxon>Bacillati</taxon>
        <taxon>Actinomycetota</taxon>
        <taxon>Actinomycetes</taxon>
        <taxon>Mycobacteriales</taxon>
        <taxon>Corynebacteriaceae</taxon>
        <taxon>Corynebacterium</taxon>
    </lineage>
</organism>
<evidence type="ECO:0000313" key="2">
    <source>
        <dbReference type="Proteomes" id="UP000006247"/>
    </source>
</evidence>
<dbReference type="AlphaFoldDB" id="C0E0U9"/>
<proteinExistence type="predicted"/>
<comment type="caution">
    <text evidence="1">The sequence shown here is derived from an EMBL/GenBank/DDBJ whole genome shotgun (WGS) entry which is preliminary data.</text>
</comment>
<reference evidence="1 2" key="1">
    <citation type="submission" date="2009-01" db="EMBL/GenBank/DDBJ databases">
        <authorList>
            <person name="Fulton L."/>
            <person name="Clifton S."/>
            <person name="Chinwalla A.T."/>
            <person name="Mitreva M."/>
            <person name="Sodergren E."/>
            <person name="Weinstock G."/>
            <person name="Clifton S."/>
            <person name="Dooling D.J."/>
            <person name="Fulton B."/>
            <person name="Minx P."/>
            <person name="Pepin K.H."/>
            <person name="Johnson M."/>
            <person name="Bhonagiri V."/>
            <person name="Nash W.E."/>
            <person name="Mardis E.R."/>
            <person name="Wilson R.K."/>
        </authorList>
    </citation>
    <scope>NUCLEOTIDE SEQUENCE [LARGE SCALE GENOMIC DNA]</scope>
    <source>
        <strain evidence="1 2">ATCC 33806</strain>
    </source>
</reference>
<gene>
    <name evidence="1" type="ORF">CORMATOL_00598</name>
</gene>
<evidence type="ECO:0000313" key="1">
    <source>
        <dbReference type="EMBL" id="EEG27746.1"/>
    </source>
</evidence>